<gene>
    <name evidence="3" type="ORF">DM484_12705</name>
</gene>
<dbReference type="Proteomes" id="UP000249396">
    <property type="component" value="Unassembled WGS sequence"/>
</dbReference>
<evidence type="ECO:0008006" key="5">
    <source>
        <dbReference type="Google" id="ProtNLM"/>
    </source>
</evidence>
<keyword evidence="2" id="KW-0472">Membrane</keyword>
<feature type="compositionally biased region" description="Polar residues" evidence="1">
    <location>
        <begin position="151"/>
        <end position="164"/>
    </location>
</feature>
<evidence type="ECO:0000313" key="4">
    <source>
        <dbReference type="Proteomes" id="UP000249396"/>
    </source>
</evidence>
<keyword evidence="2" id="KW-1133">Transmembrane helix</keyword>
<dbReference type="AlphaFoldDB" id="A0A2W4R9I0"/>
<dbReference type="NCBIfam" id="TIGR03165">
    <property type="entry name" value="F1F0_chp_2"/>
    <property type="match status" value="1"/>
</dbReference>
<proteinExistence type="predicted"/>
<evidence type="ECO:0000256" key="1">
    <source>
        <dbReference type="SAM" id="MobiDB-lite"/>
    </source>
</evidence>
<dbReference type="Pfam" id="PF12966">
    <property type="entry name" value="AtpR"/>
    <property type="match status" value="1"/>
</dbReference>
<organism evidence="3 4">
    <name type="scientific">Candidatus Methylumidiphilus alinenensis</name>
    <dbReference type="NCBI Taxonomy" id="2202197"/>
    <lineage>
        <taxon>Bacteria</taxon>
        <taxon>Pseudomonadati</taxon>
        <taxon>Pseudomonadota</taxon>
        <taxon>Gammaproteobacteria</taxon>
        <taxon>Methylococcales</taxon>
        <taxon>Candidatus Methylumidiphilus</taxon>
    </lineage>
</organism>
<comment type="caution">
    <text evidence="3">The sequence shown here is derived from an EMBL/GenBank/DDBJ whole genome shotgun (WGS) entry which is preliminary data.</text>
</comment>
<evidence type="ECO:0000313" key="3">
    <source>
        <dbReference type="EMBL" id="PZN78729.1"/>
    </source>
</evidence>
<dbReference type="InterPro" id="IPR017581">
    <property type="entry name" value="AtpR-like"/>
</dbReference>
<feature type="transmembrane region" description="Helical" evidence="2">
    <location>
        <begin position="67"/>
        <end position="86"/>
    </location>
</feature>
<keyword evidence="2" id="KW-0812">Transmembrane</keyword>
<evidence type="ECO:0000256" key="2">
    <source>
        <dbReference type="SAM" id="Phobius"/>
    </source>
</evidence>
<name>A0A2W4R9I0_9GAMM</name>
<dbReference type="EMBL" id="QJPH01000314">
    <property type="protein sequence ID" value="PZN78729.1"/>
    <property type="molecule type" value="Genomic_DNA"/>
</dbReference>
<accession>A0A2W4R9I0</accession>
<feature type="transmembrane region" description="Helical" evidence="2">
    <location>
        <begin position="39"/>
        <end position="61"/>
    </location>
</feature>
<protein>
    <recommendedName>
        <fullName evidence="5">ATP synthase subunit I</fullName>
    </recommendedName>
</protein>
<feature type="region of interest" description="Disordered" evidence="1">
    <location>
        <begin position="124"/>
        <end position="164"/>
    </location>
</feature>
<feature type="transmembrane region" description="Helical" evidence="2">
    <location>
        <begin position="6"/>
        <end position="27"/>
    </location>
</feature>
<sequence length="164" mass="18420">MNETVTLILVWLSGVVLGAIFFGGLWWTVSRGVSSKRPALLFLGSQLLRTGIALVGFYFVSDGHWERLLLCLLGFVMARWVVTLRLRSRQARLPRNTVEINRHSGMDRRNPDCREANNLRHPWSLGSGDPCRNDGDPLNSTALRLPRPAGESQTRPAQENQPCN</sequence>
<reference evidence="3 4" key="1">
    <citation type="journal article" date="2018" name="Aquat. Microb. Ecol.">
        <title>Gammaproteobacterial methanotrophs dominate.</title>
        <authorList>
            <person name="Rissanen A.J."/>
            <person name="Saarenheimo J."/>
            <person name="Tiirola M."/>
            <person name="Peura S."/>
            <person name="Aalto S.L."/>
            <person name="Karvinen A."/>
            <person name="Nykanen H."/>
        </authorList>
    </citation>
    <scope>NUCLEOTIDE SEQUENCE [LARGE SCALE GENOMIC DNA]</scope>
    <source>
        <strain evidence="3">AMbin10</strain>
    </source>
</reference>